<accession>A0A7W3R9K5</accession>
<dbReference type="Pfam" id="PF06259">
    <property type="entry name" value="Abhydrolase_8"/>
    <property type="match status" value="1"/>
</dbReference>
<proteinExistence type="predicted"/>
<feature type="domain" description="DUF1023" evidence="1">
    <location>
        <begin position="91"/>
        <end position="260"/>
    </location>
</feature>
<protein>
    <recommendedName>
        <fullName evidence="1">DUF1023 domain-containing protein</fullName>
    </recommendedName>
</protein>
<sequence length="316" mass="32931">MRNLVPRPGGPAAVAAMAVLLPVAATTQETAEYPGPSPLPGLSAGTLDARYDAVRRDVARGLEAARRAGDEDRVRALSAFLRPDRRFLAFDARGRGRAVEVLGDLAAADRVAVVVPGADGSLNGFDGAKFAGGGSLALYREALRLSPGTRLAVVAWLGYDSPATLSTRVLTAGRATGAARELRRFLAGVRRVNGTAGVSLLCHSYGSVVCAKAAPHVSADDIALYGSPGTGVDRASDLRTTARVWAARSDGDWMELVPHVRFLGVGFGTDPVSPAFGARVFDAGDGPHSGYLQPGSTALRHLTLIALGRHQEIPHV</sequence>
<gene>
    <name evidence="2" type="ORF">HNR21_003322</name>
</gene>
<dbReference type="EMBL" id="JACJII010000001">
    <property type="protein sequence ID" value="MBA9004440.1"/>
    <property type="molecule type" value="Genomic_DNA"/>
</dbReference>
<evidence type="ECO:0000313" key="3">
    <source>
        <dbReference type="Proteomes" id="UP000539313"/>
    </source>
</evidence>
<organism evidence="2 3">
    <name type="scientific">Thermomonospora cellulosilytica</name>
    <dbReference type="NCBI Taxonomy" id="1411118"/>
    <lineage>
        <taxon>Bacteria</taxon>
        <taxon>Bacillati</taxon>
        <taxon>Actinomycetota</taxon>
        <taxon>Actinomycetes</taxon>
        <taxon>Streptosporangiales</taxon>
        <taxon>Thermomonosporaceae</taxon>
        <taxon>Thermomonospora</taxon>
    </lineage>
</organism>
<dbReference type="InterPro" id="IPR010427">
    <property type="entry name" value="DUF1023"/>
</dbReference>
<evidence type="ECO:0000259" key="1">
    <source>
        <dbReference type="Pfam" id="PF06259"/>
    </source>
</evidence>
<reference evidence="2 3" key="1">
    <citation type="submission" date="2020-08" db="EMBL/GenBank/DDBJ databases">
        <title>Sequencing the genomes of 1000 actinobacteria strains.</title>
        <authorList>
            <person name="Klenk H.-P."/>
        </authorList>
    </citation>
    <scope>NUCLEOTIDE SEQUENCE [LARGE SCALE GENOMIC DNA]</scope>
    <source>
        <strain evidence="2 3">DSM 45823</strain>
    </source>
</reference>
<comment type="caution">
    <text evidence="2">The sequence shown here is derived from an EMBL/GenBank/DDBJ whole genome shotgun (WGS) entry which is preliminary data.</text>
</comment>
<keyword evidence="3" id="KW-1185">Reference proteome</keyword>
<dbReference type="RefSeq" id="WP_182705903.1">
    <property type="nucleotide sequence ID" value="NZ_JACJII010000001.1"/>
</dbReference>
<evidence type="ECO:0000313" key="2">
    <source>
        <dbReference type="EMBL" id="MBA9004440.1"/>
    </source>
</evidence>
<dbReference type="Proteomes" id="UP000539313">
    <property type="component" value="Unassembled WGS sequence"/>
</dbReference>
<dbReference type="AlphaFoldDB" id="A0A7W3R9K5"/>
<name>A0A7W3R9K5_9ACTN</name>